<evidence type="ECO:0000313" key="1">
    <source>
        <dbReference type="EnsemblMetazoa" id="CJA27613.1"/>
    </source>
</evidence>
<reference evidence="2" key="1">
    <citation type="submission" date="2010-08" db="EMBL/GenBank/DDBJ databases">
        <authorList>
            <consortium name="Caenorhabditis japonica Sequencing Consortium"/>
            <person name="Wilson R.K."/>
        </authorList>
    </citation>
    <scope>NUCLEOTIDE SEQUENCE [LARGE SCALE GENOMIC DNA]</scope>
    <source>
        <strain evidence="2">DF5081</strain>
    </source>
</reference>
<dbReference type="AlphaFoldDB" id="A0A8R1IF25"/>
<protein>
    <submittedName>
        <fullName evidence="1">Uncharacterized protein</fullName>
    </submittedName>
</protein>
<accession>A0A8R1IF25</accession>
<organism evidence="1 2">
    <name type="scientific">Caenorhabditis japonica</name>
    <dbReference type="NCBI Taxonomy" id="281687"/>
    <lineage>
        <taxon>Eukaryota</taxon>
        <taxon>Metazoa</taxon>
        <taxon>Ecdysozoa</taxon>
        <taxon>Nematoda</taxon>
        <taxon>Chromadorea</taxon>
        <taxon>Rhabditida</taxon>
        <taxon>Rhabditina</taxon>
        <taxon>Rhabditomorpha</taxon>
        <taxon>Rhabditoidea</taxon>
        <taxon>Rhabditidae</taxon>
        <taxon>Peloderinae</taxon>
        <taxon>Caenorhabditis</taxon>
    </lineage>
</organism>
<keyword evidence="2" id="KW-1185">Reference proteome</keyword>
<evidence type="ECO:0000313" key="2">
    <source>
        <dbReference type="Proteomes" id="UP000005237"/>
    </source>
</evidence>
<reference evidence="1" key="2">
    <citation type="submission" date="2022-06" db="UniProtKB">
        <authorList>
            <consortium name="EnsemblMetazoa"/>
        </authorList>
    </citation>
    <scope>IDENTIFICATION</scope>
    <source>
        <strain evidence="1">DF5081</strain>
    </source>
</reference>
<sequence>MEYFKKIRRHHYSSLQAILDELDPEPCQDDETGIVINGESIRRLELANSVKEAEYRANRIAMGCPKYGLDINPFKTQILMNKHTYRKTCIRLACKFQFQNLARVQVY</sequence>
<name>A0A8R1IF25_CAEJA</name>
<proteinExistence type="predicted"/>
<dbReference type="EnsemblMetazoa" id="CJA27613.1">
    <property type="protein sequence ID" value="CJA27613.1"/>
    <property type="gene ID" value="WBGene00183186"/>
</dbReference>
<dbReference type="Proteomes" id="UP000005237">
    <property type="component" value="Unassembled WGS sequence"/>
</dbReference>